<evidence type="ECO:0000256" key="8">
    <source>
        <dbReference type="PIRSR" id="PIRSR000459-1"/>
    </source>
</evidence>
<proteinExistence type="evidence at transcript level"/>
<dbReference type="EMBL" id="KR778881">
    <property type="protein sequence ID" value="ALJ96715.1"/>
    <property type="molecule type" value="mRNA"/>
</dbReference>
<organism evidence="11">
    <name type="scientific">Eriocheir sinensis</name>
    <name type="common">Chinese mitten crab</name>
    <dbReference type="NCBI Taxonomy" id="95602"/>
    <lineage>
        <taxon>Eukaryota</taxon>
        <taxon>Metazoa</taxon>
        <taxon>Ecdysozoa</taxon>
        <taxon>Arthropoda</taxon>
        <taxon>Crustacea</taxon>
        <taxon>Multicrustacea</taxon>
        <taxon>Malacostraca</taxon>
        <taxon>Eumalacostraca</taxon>
        <taxon>Eucarida</taxon>
        <taxon>Decapoda</taxon>
        <taxon>Pleocyemata</taxon>
        <taxon>Brachyura</taxon>
        <taxon>Eubrachyura</taxon>
        <taxon>Grapsoidea</taxon>
        <taxon>Varunidae</taxon>
        <taxon>Eriocheir</taxon>
    </lineage>
</organism>
<dbReference type="FunFam" id="3.90.260.10:FF:000001">
    <property type="entry name" value="Protein-glutamine gamma-glutamyltransferase 2"/>
    <property type="match status" value="1"/>
</dbReference>
<feature type="active site" evidence="8">
    <location>
        <position position="319"/>
    </location>
</feature>
<evidence type="ECO:0000256" key="2">
    <source>
        <dbReference type="ARBA" id="ARBA00022679"/>
    </source>
</evidence>
<dbReference type="GO" id="GO:0046872">
    <property type="term" value="F:metal ion binding"/>
    <property type="evidence" value="ECO:0007669"/>
    <property type="project" value="UniProtKB-KW"/>
</dbReference>
<dbReference type="InterPro" id="IPR002931">
    <property type="entry name" value="Transglutaminase-like"/>
</dbReference>
<dbReference type="Pfam" id="PF00927">
    <property type="entry name" value="Transglut_C"/>
    <property type="match status" value="2"/>
</dbReference>
<dbReference type="OrthoDB" id="437511at2759"/>
<keyword evidence="5" id="KW-0012">Acyltransferase</keyword>
<evidence type="ECO:0000256" key="7">
    <source>
        <dbReference type="ARBA" id="ARBA00051843"/>
    </source>
</evidence>
<feature type="binding site" evidence="9">
    <location>
        <position position="441"/>
    </location>
    <ligand>
        <name>Ca(2+)</name>
        <dbReference type="ChEBI" id="CHEBI:29108"/>
    </ligand>
</feature>
<dbReference type="FunFam" id="2.60.40.10:FF:000171">
    <property type="entry name" value="protein-glutamine gamma-glutamyltransferase 6"/>
    <property type="match status" value="1"/>
</dbReference>
<dbReference type="PIRSF" id="PIRSF000459">
    <property type="entry name" value="TGM_EBP42"/>
    <property type="match status" value="1"/>
</dbReference>
<dbReference type="SUPFAM" id="SSF81296">
    <property type="entry name" value="E set domains"/>
    <property type="match status" value="1"/>
</dbReference>
<feature type="binding site" evidence="9">
    <location>
        <position position="496"/>
    </location>
    <ligand>
        <name>Ca(2+)</name>
        <dbReference type="ChEBI" id="CHEBI:29108"/>
    </ligand>
</feature>
<dbReference type="InterPro" id="IPR036985">
    <property type="entry name" value="Transglutaminase-like_sf"/>
</dbReference>
<evidence type="ECO:0000256" key="4">
    <source>
        <dbReference type="ARBA" id="ARBA00022837"/>
    </source>
</evidence>
<dbReference type="SUPFAM" id="SSF49309">
    <property type="entry name" value="Transglutaminase, two C-terminal domains"/>
    <property type="match status" value="2"/>
</dbReference>
<feature type="active site" evidence="8">
    <location>
        <position position="401"/>
    </location>
</feature>
<dbReference type="EC" id="2.3.2.13" evidence="6"/>
<keyword evidence="4 9" id="KW-0106">Calcium</keyword>
<dbReference type="Pfam" id="PF00868">
    <property type="entry name" value="Transglut_N"/>
    <property type="match status" value="1"/>
</dbReference>
<reference evidence="11" key="1">
    <citation type="journal article" date="2015" name="Dev. Comp. Immunol.">
        <title>Role of Transglutaminase in Immune Defense Against Bacterial Pathogens via Regulation of Antimicrobial Peptides.</title>
        <authorList>
            <person name="Zhu Y.T."/>
            <person name="Li D."/>
            <person name="Zhang X."/>
            <person name="Li X.J."/>
            <person name="Li W.W."/>
            <person name="Wang Q."/>
        </authorList>
    </citation>
    <scope>NUCLEOTIDE SEQUENCE</scope>
    <source>
        <tissue evidence="11">Hemocyte</tissue>
    </source>
</reference>
<feature type="binding site" evidence="9">
    <location>
        <position position="491"/>
    </location>
    <ligand>
        <name>Ca(2+)</name>
        <dbReference type="ChEBI" id="CHEBI:29108"/>
    </ligand>
</feature>
<keyword evidence="3 9" id="KW-0479">Metal-binding</keyword>
<evidence type="ECO:0000256" key="5">
    <source>
        <dbReference type="ARBA" id="ARBA00023315"/>
    </source>
</evidence>
<evidence type="ECO:0000256" key="6">
    <source>
        <dbReference type="ARBA" id="ARBA00024222"/>
    </source>
</evidence>
<dbReference type="SMR" id="A0A0P0II04"/>
<protein>
    <recommendedName>
        <fullName evidence="6">protein-glutamine gamma-glutamyltransferase</fullName>
        <ecNumber evidence="6">2.3.2.13</ecNumber>
    </recommendedName>
</protein>
<dbReference type="InterPro" id="IPR038765">
    <property type="entry name" value="Papain-like_cys_pep_sf"/>
</dbReference>
<dbReference type="InterPro" id="IPR036238">
    <property type="entry name" value="Transglutaminase_C_sf"/>
</dbReference>
<feature type="domain" description="Transglutaminase-like" evidence="10">
    <location>
        <begin position="311"/>
        <end position="404"/>
    </location>
</feature>
<dbReference type="PANTHER" id="PTHR11590">
    <property type="entry name" value="PROTEIN-GLUTAMINE GAMMA-GLUTAMYLTRANSFERASE"/>
    <property type="match status" value="1"/>
</dbReference>
<dbReference type="FunFam" id="2.60.40.10:FF:000090">
    <property type="entry name" value="Protein-glutamine gamma-glutamyltransferase 2"/>
    <property type="match status" value="1"/>
</dbReference>
<dbReference type="SMART" id="SM00460">
    <property type="entry name" value="TGc"/>
    <property type="match status" value="1"/>
</dbReference>
<dbReference type="Gene3D" id="2.60.40.10">
    <property type="entry name" value="Immunoglobulins"/>
    <property type="match status" value="3"/>
</dbReference>
<name>A0A0P0II04_ERISI</name>
<evidence type="ECO:0000256" key="1">
    <source>
        <dbReference type="ARBA" id="ARBA00005968"/>
    </source>
</evidence>
<dbReference type="InterPro" id="IPR008958">
    <property type="entry name" value="Transglutaminase_C"/>
</dbReference>
<comment type="catalytic activity">
    <reaction evidence="7">
        <text>L-glutaminyl-[protein] + L-lysyl-[protein] = [protein]-L-lysyl-N(6)-5-L-glutamyl-[protein] + NH4(+)</text>
        <dbReference type="Rhea" id="RHEA:54816"/>
        <dbReference type="Rhea" id="RHEA-COMP:9752"/>
        <dbReference type="Rhea" id="RHEA-COMP:10207"/>
        <dbReference type="Rhea" id="RHEA-COMP:14005"/>
        <dbReference type="ChEBI" id="CHEBI:28938"/>
        <dbReference type="ChEBI" id="CHEBI:29969"/>
        <dbReference type="ChEBI" id="CHEBI:30011"/>
        <dbReference type="ChEBI" id="CHEBI:138370"/>
        <dbReference type="EC" id="2.3.2.13"/>
    </reaction>
</comment>
<feature type="active site" evidence="8">
    <location>
        <position position="378"/>
    </location>
</feature>
<dbReference type="AlphaFoldDB" id="A0A0P0II04"/>
<dbReference type="SUPFAM" id="SSF54001">
    <property type="entry name" value="Cysteine proteinases"/>
    <property type="match status" value="1"/>
</dbReference>
<accession>A0A0P0II04</accession>
<feature type="binding site" evidence="9">
    <location>
        <position position="443"/>
    </location>
    <ligand>
        <name>Ca(2+)</name>
        <dbReference type="ChEBI" id="CHEBI:29108"/>
    </ligand>
</feature>
<dbReference type="InterPro" id="IPR023608">
    <property type="entry name" value="Transglutaminase_animal"/>
</dbReference>
<comment type="cofactor">
    <cofactor evidence="9">
        <name>Ca(2+)</name>
        <dbReference type="ChEBI" id="CHEBI:29108"/>
    </cofactor>
    <text evidence="9">Binds 1 Ca(2+) ion per subunit.</text>
</comment>
<comment type="similarity">
    <text evidence="1">Belongs to the transglutaminase superfamily. Transglutaminase family.</text>
</comment>
<dbReference type="Pfam" id="PF01841">
    <property type="entry name" value="Transglut_core"/>
    <property type="match status" value="1"/>
</dbReference>
<dbReference type="PANTHER" id="PTHR11590:SF69">
    <property type="entry name" value="RE08173P"/>
    <property type="match status" value="1"/>
</dbReference>
<keyword evidence="2" id="KW-0808">Transferase</keyword>
<dbReference type="InterPro" id="IPR001102">
    <property type="entry name" value="Transglutaminase_N"/>
</dbReference>
<dbReference type="GO" id="GO:0003810">
    <property type="term" value="F:protein-glutamine gamma-glutamyltransferase activity"/>
    <property type="evidence" value="ECO:0007669"/>
    <property type="project" value="UniProtKB-EC"/>
</dbReference>
<evidence type="ECO:0000259" key="10">
    <source>
        <dbReference type="SMART" id="SM00460"/>
    </source>
</evidence>
<dbReference type="Gene3D" id="3.90.260.10">
    <property type="entry name" value="Transglutaminase-like"/>
    <property type="match status" value="1"/>
</dbReference>
<evidence type="ECO:0000313" key="11">
    <source>
        <dbReference type="EMBL" id="ALJ96715.1"/>
    </source>
</evidence>
<dbReference type="InterPro" id="IPR014756">
    <property type="entry name" value="Ig_E-set"/>
</dbReference>
<dbReference type="InterPro" id="IPR050779">
    <property type="entry name" value="Transglutaminase"/>
</dbReference>
<sequence length="757" mass="84612">MGNACSCCKEGGCWPWAYPKKPNLPNKPEPVDRPKPVTPCLSEVDGILAVCEWGLRVAENGAAHHTDQYDLMKGDVPRLVVRRGQPFTLVLHTSKPYKDDAHKISLVFSVKDATNPNFGNNTLVGVCVGLEPVNGWSASVICTTDKDVTLTVTTSPSAVVGEWQVEADIKSEGKNHSYPCPEPIYLLFNPWCQEDGVYLEKEAERQEYVLSDSGLIWRGTAKRLRPCPWNFAQYEKDVLPCVLEVLTSVCKMTAAHRNDPVKVSRVISAGINSPDDSGVLVGNWSDDYSGGVSPTKWGGSQRILQEYYKTKKPVKYGQCWVFSGVVTSACRALGLPCRSITNFSSAHDTHGSLTIDYFFDDECEAIEKLNSDSVWNFHVWNEVWMTRPDLGEEYDGWQVVDATPQEESDGQYRCGPASLKAIKAGQVNKPFDIPFVFAEVNADKLYWKYRGPCQPMKLLGCMTDGIGQFLSTKAVGKYAREDVTHLYKYEEASKEEREVMKNALRLCENTFARYYLNEEIEDVEFDFKMNDDIVIGQPFTSSVEVHNKGEKQHQVELVLRADTVLYTGTTKHPVKTLKKQLTVHPYSKETVTLEVSFDEYYKKLTDQCAFKLSCLGKVEQTGHEYFAQDDFRCRKPDIKIEYEGCMEADKECVCHAYFKNPLPMPLTRGWFSIQGAGLTDVQFLKHKETVPVGGEVRCQFSVKPKSTGERTLCVMFDSKELEDVDGMLTVVVATAGGAAPVTNATAETSLTETAGEA</sequence>
<dbReference type="InterPro" id="IPR013783">
    <property type="entry name" value="Ig-like_fold"/>
</dbReference>
<evidence type="ECO:0000256" key="3">
    <source>
        <dbReference type="ARBA" id="ARBA00022723"/>
    </source>
</evidence>
<evidence type="ECO:0000256" key="9">
    <source>
        <dbReference type="PIRSR" id="PIRSR000459-2"/>
    </source>
</evidence>